<feature type="region of interest" description="Disordered" evidence="1">
    <location>
        <begin position="130"/>
        <end position="178"/>
    </location>
</feature>
<gene>
    <name evidence="3" type="ORF">BCR44DRAFT_87215</name>
</gene>
<feature type="transmembrane region" description="Helical" evidence="2">
    <location>
        <begin position="592"/>
        <end position="611"/>
    </location>
</feature>
<evidence type="ECO:0000313" key="4">
    <source>
        <dbReference type="Proteomes" id="UP000193411"/>
    </source>
</evidence>
<evidence type="ECO:0000256" key="2">
    <source>
        <dbReference type="SAM" id="Phobius"/>
    </source>
</evidence>
<feature type="compositionally biased region" description="Low complexity" evidence="1">
    <location>
        <begin position="902"/>
        <end position="913"/>
    </location>
</feature>
<evidence type="ECO:0000313" key="3">
    <source>
        <dbReference type="EMBL" id="ORZ41758.1"/>
    </source>
</evidence>
<sequence>MLIMPDSPTMPRRRPSRRCLLCLVAAMVVTVLSTVTLTHGLQPVCSPPALPCPRPESRCIRGRCVSDATTCAQPSAGVTLPPCQAGYSCVEGLCILDLDSSSGAIYKRCVVPSSATPTLGVALAPSVTVSPNNNGDASSSSANPTNRSPSPPEPPRPSSGMASSSPDTPTPSPFILDVLDPSIKDKDAALDVPDSVDANAGGESGNGGCSPAYTCISGICTSPDGRREVKGYVNATTLLRDRNDLAPPLDLATSSKSTSLPPTNISTLPSVASCLILKHLAISLNLSQWHPAGPPNAPSTSSNASYLTLDDLTGHSCCTLPSYHGIDCGGGEDIRKLVLTNRNLAGTLDPYLWPRLKRLATLSLAGNPGLLVPPADVSLMSFLRQVSFANGTRFPGNQFPSWLLRVPQPSMLSVYVGNTSLSGALNLPTFPSMPPRAVSAPNNPQLSDTLDQSVDSVALDLRGSGGVCVGPFAKVPGAPVDRSSAVLDSPMLPGGSDVLVPLSPGKSGRSTVQGTSAVTVGVIGDDEVLDGVSFFESCSLRTVLLVMYWDELAVPALVVMGWALGVVACKLRSRFNKRNDHASTCNVFSSPFTLLTMLSIVIELQFAGILLTNPTLFQTANSSITSSSFAASGDWTSTPPSSSANSSLTIVSTTLLAILKLITLITIIIPRLCNGYYTFRLPGLSPLLRILSCLDTWHFLRHFRTRAVKHSPSRTYVPPHLWSLAMLQLVLKESSQVAVSVWAWAIARRTTVTAILMMAVAILGVLKEMGMRVRWAWPSATVHGSDQRPPELYPVHRTRTRHGTDSPHLSTFPVEDESAAVIGLRDRMRHPWAWIARVLGRQPRAQGSSGPSEQPQLARQTSRGSSSVASTAAHIGVQDPSGVPLQYQAASQRASPSPVSRSSTPAAATLTPSPTSPPVARSP</sequence>
<feature type="region of interest" description="Disordered" evidence="1">
    <location>
        <begin position="782"/>
        <end position="811"/>
    </location>
</feature>
<reference evidence="3 4" key="1">
    <citation type="submission" date="2016-07" db="EMBL/GenBank/DDBJ databases">
        <title>Pervasive Adenine N6-methylation of Active Genes in Fungi.</title>
        <authorList>
            <consortium name="DOE Joint Genome Institute"/>
            <person name="Mondo S.J."/>
            <person name="Dannebaum R.O."/>
            <person name="Kuo R.C."/>
            <person name="Labutti K."/>
            <person name="Haridas S."/>
            <person name="Kuo A."/>
            <person name="Salamov A."/>
            <person name="Ahrendt S.R."/>
            <person name="Lipzen A."/>
            <person name="Sullivan W."/>
            <person name="Andreopoulos W.B."/>
            <person name="Clum A."/>
            <person name="Lindquist E."/>
            <person name="Daum C."/>
            <person name="Ramamoorthy G.K."/>
            <person name="Gryganskyi A."/>
            <person name="Culley D."/>
            <person name="Magnuson J.K."/>
            <person name="James T.Y."/>
            <person name="O'Malley M.A."/>
            <person name="Stajich J.E."/>
            <person name="Spatafora J.W."/>
            <person name="Visel A."/>
            <person name="Grigoriev I.V."/>
        </authorList>
    </citation>
    <scope>NUCLEOTIDE SEQUENCE [LARGE SCALE GENOMIC DNA]</scope>
    <source>
        <strain evidence="3 4">PL171</strain>
    </source>
</reference>
<comment type="caution">
    <text evidence="3">The sequence shown here is derived from an EMBL/GenBank/DDBJ whole genome shotgun (WGS) entry which is preliminary data.</text>
</comment>
<dbReference type="Proteomes" id="UP000193411">
    <property type="component" value="Unassembled WGS sequence"/>
</dbReference>
<feature type="transmembrane region" description="Helical" evidence="2">
    <location>
        <begin position="741"/>
        <end position="766"/>
    </location>
</feature>
<feature type="compositionally biased region" description="Polar residues" evidence="1">
    <location>
        <begin position="888"/>
        <end position="901"/>
    </location>
</feature>
<evidence type="ECO:0000256" key="1">
    <source>
        <dbReference type="SAM" id="MobiDB-lite"/>
    </source>
</evidence>
<keyword evidence="4" id="KW-1185">Reference proteome</keyword>
<feature type="transmembrane region" description="Helical" evidence="2">
    <location>
        <begin position="552"/>
        <end position="571"/>
    </location>
</feature>
<accession>A0A1Y2I4E0</accession>
<keyword evidence="2" id="KW-1133">Transmembrane helix</keyword>
<name>A0A1Y2I4E0_9FUNG</name>
<dbReference type="AlphaFoldDB" id="A0A1Y2I4E0"/>
<feature type="non-terminal residue" evidence="3">
    <location>
        <position position="923"/>
    </location>
</feature>
<feature type="compositionally biased region" description="Polar residues" evidence="1">
    <location>
        <begin position="845"/>
        <end position="870"/>
    </location>
</feature>
<protein>
    <submittedName>
        <fullName evidence="3">Uncharacterized protein</fullName>
    </submittedName>
</protein>
<feature type="transmembrane region" description="Helical" evidence="2">
    <location>
        <begin position="648"/>
        <end position="669"/>
    </location>
</feature>
<feature type="region of interest" description="Disordered" evidence="1">
    <location>
        <begin position="843"/>
        <end position="923"/>
    </location>
</feature>
<keyword evidence="2" id="KW-0812">Transmembrane</keyword>
<proteinExistence type="predicted"/>
<organism evidence="3 4">
    <name type="scientific">Catenaria anguillulae PL171</name>
    <dbReference type="NCBI Taxonomy" id="765915"/>
    <lineage>
        <taxon>Eukaryota</taxon>
        <taxon>Fungi</taxon>
        <taxon>Fungi incertae sedis</taxon>
        <taxon>Blastocladiomycota</taxon>
        <taxon>Blastocladiomycetes</taxon>
        <taxon>Blastocladiales</taxon>
        <taxon>Catenariaceae</taxon>
        <taxon>Catenaria</taxon>
    </lineage>
</organism>
<dbReference type="EMBL" id="MCFL01000001">
    <property type="protein sequence ID" value="ORZ41758.1"/>
    <property type="molecule type" value="Genomic_DNA"/>
</dbReference>
<dbReference type="OrthoDB" id="5600353at2759"/>
<keyword evidence="2" id="KW-0472">Membrane</keyword>
<feature type="compositionally biased region" description="Low complexity" evidence="1">
    <location>
        <begin position="130"/>
        <end position="148"/>
    </location>
</feature>